<protein>
    <submittedName>
        <fullName evidence="1">Toxin-antitoxin system YwqK family antitoxin</fullName>
    </submittedName>
</protein>
<dbReference type="SUPFAM" id="SSF82185">
    <property type="entry name" value="Histone H3 K4-specific methyltransferase SET7/9 N-terminal domain"/>
    <property type="match status" value="2"/>
</dbReference>
<dbReference type="Proteomes" id="UP000621455">
    <property type="component" value="Unassembled WGS sequence"/>
</dbReference>
<comment type="caution">
    <text evidence="1">The sequence shown here is derived from an EMBL/GenBank/DDBJ whole genome shotgun (WGS) entry which is preliminary data.</text>
</comment>
<keyword evidence="2" id="KW-1185">Reference proteome</keyword>
<proteinExistence type="predicted"/>
<organism evidence="1 2">
    <name type="scientific">Massilia frigida</name>
    <dbReference type="NCBI Taxonomy" id="2609281"/>
    <lineage>
        <taxon>Bacteria</taxon>
        <taxon>Pseudomonadati</taxon>
        <taxon>Pseudomonadota</taxon>
        <taxon>Betaproteobacteria</taxon>
        <taxon>Burkholderiales</taxon>
        <taxon>Oxalobacteraceae</taxon>
        <taxon>Telluria group</taxon>
        <taxon>Massilia</taxon>
    </lineage>
</organism>
<dbReference type="Gene3D" id="2.20.110.10">
    <property type="entry name" value="Histone H3 K4-specific methyltransferase SET7/9 N-terminal domain"/>
    <property type="match status" value="1"/>
</dbReference>
<dbReference type="RefSeq" id="WP_167092485.1">
    <property type="nucleotide sequence ID" value="NZ_WHJG01000045.1"/>
</dbReference>
<name>A0ABX0NIE6_9BURK</name>
<reference evidence="1 2" key="1">
    <citation type="submission" date="2019-10" db="EMBL/GenBank/DDBJ databases">
        <title>Taxonomy of Antarctic Massilia spp.: description of Massilia rubra sp. nov., Massilia aquatica sp. nov., Massilia mucilaginosa sp. nov., Massilia frigida sp. nov. isolated from streams, lakes and regoliths.</title>
        <authorList>
            <person name="Holochova P."/>
            <person name="Sedlacek I."/>
            <person name="Kralova S."/>
            <person name="Maslanova I."/>
            <person name="Busse H.-J."/>
            <person name="Stankova E."/>
            <person name="Vrbovska V."/>
            <person name="Kovarovic V."/>
            <person name="Bartak M."/>
            <person name="Svec P."/>
            <person name="Pantucek R."/>
        </authorList>
    </citation>
    <scope>NUCLEOTIDE SEQUENCE [LARGE SCALE GENOMIC DNA]</scope>
    <source>
        <strain evidence="1 2">CCM 8695</strain>
    </source>
</reference>
<evidence type="ECO:0000313" key="1">
    <source>
        <dbReference type="EMBL" id="NHZ83182.1"/>
    </source>
</evidence>
<gene>
    <name evidence="1" type="ORF">F2P44_28485</name>
</gene>
<evidence type="ECO:0000313" key="2">
    <source>
        <dbReference type="Proteomes" id="UP000621455"/>
    </source>
</evidence>
<sequence>MNTTIEEHDDNGRLLLRCVMDGSVLHGRLEEFGPSGLPAMTAHFEHGKLHGAMAVYGADGALVQRSVYRHGIADGLMETFVNGRRVAAQCMAGGVANGPSLSFDEAGHMTAQLPLADGKLEGEARFYHEGRHVRSAHYRAGLLDGESVDHDARGDVVQRCTYRANVLHGPVRRYWPGGALMEETMYRDGVPDAEPSRFSRRGKRLGNAAAAPALLDRVKQLLRGE</sequence>
<dbReference type="EMBL" id="WHJG01000045">
    <property type="protein sequence ID" value="NHZ83182.1"/>
    <property type="molecule type" value="Genomic_DNA"/>
</dbReference>
<accession>A0ABX0NIE6</accession>